<dbReference type="InterPro" id="IPR043504">
    <property type="entry name" value="Peptidase_S1_PA_chymotrypsin"/>
</dbReference>
<dbReference type="InterPro" id="IPR033116">
    <property type="entry name" value="TRYPSIN_SER"/>
</dbReference>
<gene>
    <name evidence="7" type="ORF">AB205_0138890</name>
    <name evidence="6" type="ORF">AB205_0186840</name>
</gene>
<evidence type="ECO:0000313" key="6">
    <source>
        <dbReference type="EMBL" id="PIO11678.1"/>
    </source>
</evidence>
<evidence type="ECO:0000256" key="2">
    <source>
        <dbReference type="ARBA" id="ARBA00022729"/>
    </source>
</evidence>
<organism evidence="6 8">
    <name type="scientific">Aquarana catesbeiana</name>
    <name type="common">American bullfrog</name>
    <name type="synonym">Rana catesbeiana</name>
    <dbReference type="NCBI Taxonomy" id="8400"/>
    <lineage>
        <taxon>Eukaryota</taxon>
        <taxon>Metazoa</taxon>
        <taxon>Chordata</taxon>
        <taxon>Craniata</taxon>
        <taxon>Vertebrata</taxon>
        <taxon>Euteleostomi</taxon>
        <taxon>Amphibia</taxon>
        <taxon>Batrachia</taxon>
        <taxon>Anura</taxon>
        <taxon>Neobatrachia</taxon>
        <taxon>Ranoidea</taxon>
        <taxon>Ranidae</taxon>
        <taxon>Aquarana</taxon>
    </lineage>
</organism>
<evidence type="ECO:0000256" key="1">
    <source>
        <dbReference type="ARBA" id="ARBA00022670"/>
    </source>
</evidence>
<dbReference type="OrthoDB" id="10002959at2759"/>
<dbReference type="CDD" id="cd00190">
    <property type="entry name" value="Tryp_SPc"/>
    <property type="match status" value="1"/>
</dbReference>
<dbReference type="GO" id="GO:0006508">
    <property type="term" value="P:proteolysis"/>
    <property type="evidence" value="ECO:0007669"/>
    <property type="project" value="UniProtKB-KW"/>
</dbReference>
<reference evidence="8" key="1">
    <citation type="journal article" date="2017" name="Nat. Commun.">
        <title>The North American bullfrog draft genome provides insight into hormonal regulation of long noncoding RNA.</title>
        <authorList>
            <person name="Hammond S.A."/>
            <person name="Warren R.L."/>
            <person name="Vandervalk B.P."/>
            <person name="Kucuk E."/>
            <person name="Khan H."/>
            <person name="Gibb E.A."/>
            <person name="Pandoh P."/>
            <person name="Kirk H."/>
            <person name="Zhao Y."/>
            <person name="Jones M."/>
            <person name="Mungall A.J."/>
            <person name="Coope R."/>
            <person name="Pleasance S."/>
            <person name="Moore R.A."/>
            <person name="Holt R.A."/>
            <person name="Round J.M."/>
            <person name="Ohora S."/>
            <person name="Walle B.V."/>
            <person name="Veldhoen N."/>
            <person name="Helbing C.C."/>
            <person name="Birol I."/>
        </authorList>
    </citation>
    <scope>NUCLEOTIDE SEQUENCE [LARGE SCALE GENOMIC DNA]</scope>
</reference>
<dbReference type="InterPro" id="IPR001314">
    <property type="entry name" value="Peptidase_S1A"/>
</dbReference>
<evidence type="ECO:0000256" key="4">
    <source>
        <dbReference type="ARBA" id="ARBA00023157"/>
    </source>
</evidence>
<dbReference type="PANTHER" id="PTHR24253">
    <property type="entry name" value="TRANSMEMBRANE PROTEASE SERINE"/>
    <property type="match status" value="1"/>
</dbReference>
<keyword evidence="3" id="KW-0378">Hydrolase</keyword>
<dbReference type="InterPro" id="IPR001254">
    <property type="entry name" value="Trypsin_dom"/>
</dbReference>
<dbReference type="SUPFAM" id="SSF50494">
    <property type="entry name" value="Trypsin-like serine proteases"/>
    <property type="match status" value="1"/>
</dbReference>
<dbReference type="PROSITE" id="PS50240">
    <property type="entry name" value="TRYPSIN_DOM"/>
    <property type="match status" value="1"/>
</dbReference>
<dbReference type="GO" id="GO:0004252">
    <property type="term" value="F:serine-type endopeptidase activity"/>
    <property type="evidence" value="ECO:0007669"/>
    <property type="project" value="InterPro"/>
</dbReference>
<evidence type="ECO:0000313" key="7">
    <source>
        <dbReference type="EMBL" id="PIO13180.1"/>
    </source>
</evidence>
<dbReference type="Pfam" id="PF00089">
    <property type="entry name" value="Trypsin"/>
    <property type="match status" value="1"/>
</dbReference>
<sequence>PVNPSDFTIYLGAHKLTDLQDPNIVSRRVKQIILHPKYTPLGSGADITLMELEQPVNFTTFILPVSLPSTNINLPEGTLCWATGWGHISENEPLPNPKTLQEVQLALIDNQHCEAMYSIELPPGTKVIKDDMMCAGFKQGNKDTCQGDSGGPLVCSANGERLQFGIVSWGFGCAEPNNPGVYTRVQYYKSWIQQYIPTIK</sequence>
<dbReference type="PRINTS" id="PR00722">
    <property type="entry name" value="CHYMOTRYPSIN"/>
</dbReference>
<proteinExistence type="predicted"/>
<keyword evidence="2" id="KW-0732">Signal</keyword>
<dbReference type="FunFam" id="2.40.10.10:FF:000024">
    <property type="entry name" value="Serine protease 53"/>
    <property type="match status" value="1"/>
</dbReference>
<evidence type="ECO:0000313" key="8">
    <source>
        <dbReference type="Proteomes" id="UP000228934"/>
    </source>
</evidence>
<name>A0A2G9Q7V1_AQUCT</name>
<keyword evidence="4" id="KW-1015">Disulfide bond</keyword>
<evidence type="ECO:0000259" key="5">
    <source>
        <dbReference type="PROSITE" id="PS50240"/>
    </source>
</evidence>
<evidence type="ECO:0000256" key="3">
    <source>
        <dbReference type="ARBA" id="ARBA00022801"/>
    </source>
</evidence>
<dbReference type="AlphaFoldDB" id="A0A2G9Q7V1"/>
<dbReference type="PROSITE" id="PS00135">
    <property type="entry name" value="TRYPSIN_SER"/>
    <property type="match status" value="1"/>
</dbReference>
<feature type="non-terminal residue" evidence="6">
    <location>
        <position position="1"/>
    </location>
</feature>
<dbReference type="EMBL" id="KZ060892">
    <property type="protein sequence ID" value="PIO11678.1"/>
    <property type="molecule type" value="Genomic_DNA"/>
</dbReference>
<reference evidence="6" key="2">
    <citation type="submission" date="2017-08" db="EMBL/GenBank/DDBJ databases">
        <title>Assembly of the North American Bullfrog Genome.</title>
        <authorList>
            <person name="Warren R.L."/>
            <person name="Vandervalk B.P."/>
            <person name="Kucuk E."/>
            <person name="Birol I."/>
            <person name="Helbing C."/>
            <person name="Pandoh P."/>
            <person name="Behsaz B."/>
            <person name="Mohamadi H."/>
            <person name="Chu J."/>
            <person name="Jackman S."/>
            <person name="Hammond S.A."/>
            <person name="Veldhoen N."/>
            <person name="Kirk H."/>
            <person name="Zhao Y."/>
            <person name="Coope R."/>
            <person name="Pleasance S."/>
            <person name="Moore R."/>
            <person name="Holt R."/>
        </authorList>
    </citation>
    <scope>NUCLEOTIDE SEQUENCE</scope>
    <source>
        <strain evidence="6">Bruno</strain>
        <tissue evidence="6">Liver</tissue>
    </source>
</reference>
<dbReference type="InterPro" id="IPR009003">
    <property type="entry name" value="Peptidase_S1_PA"/>
</dbReference>
<dbReference type="Gene3D" id="2.40.10.10">
    <property type="entry name" value="Trypsin-like serine proteases"/>
    <property type="match status" value="2"/>
</dbReference>
<accession>A0A2G9Q7V1</accession>
<keyword evidence="1" id="KW-0645">Protease</keyword>
<dbReference type="EMBL" id="KZ059895">
    <property type="protein sequence ID" value="PIO13180.1"/>
    <property type="molecule type" value="Genomic_DNA"/>
</dbReference>
<feature type="domain" description="Peptidase S1" evidence="5">
    <location>
        <begin position="1"/>
        <end position="197"/>
    </location>
</feature>
<dbReference type="Proteomes" id="UP000228934">
    <property type="component" value="Unassembled WGS sequence"/>
</dbReference>
<feature type="non-terminal residue" evidence="6">
    <location>
        <position position="200"/>
    </location>
</feature>
<protein>
    <recommendedName>
        <fullName evidence="5">Peptidase S1 domain-containing protein</fullName>
    </recommendedName>
</protein>
<dbReference type="PANTHER" id="PTHR24253:SF170">
    <property type="entry name" value="PEPTIDASE S1 DOMAIN-CONTAINING PROTEIN"/>
    <property type="match status" value="1"/>
</dbReference>
<keyword evidence="8" id="KW-1185">Reference proteome</keyword>
<dbReference type="SMART" id="SM00020">
    <property type="entry name" value="Tryp_SPc"/>
    <property type="match status" value="1"/>
</dbReference>